<proteinExistence type="predicted"/>
<feature type="domain" description="2EXR" evidence="1">
    <location>
        <begin position="10"/>
        <end position="98"/>
    </location>
</feature>
<name>A0A8K0TSF0_9PEZI</name>
<dbReference type="EMBL" id="JAGPXD010000001">
    <property type="protein sequence ID" value="KAH7375584.1"/>
    <property type="molecule type" value="Genomic_DNA"/>
</dbReference>
<dbReference type="InterPro" id="IPR045518">
    <property type="entry name" value="2EXR"/>
</dbReference>
<accession>A0A8K0TSF0</accession>
<evidence type="ECO:0000313" key="2">
    <source>
        <dbReference type="EMBL" id="KAH7375584.1"/>
    </source>
</evidence>
<comment type="caution">
    <text evidence="2">The sequence shown here is derived from an EMBL/GenBank/DDBJ whole genome shotgun (WGS) entry which is preliminary data.</text>
</comment>
<evidence type="ECO:0000313" key="3">
    <source>
        <dbReference type="Proteomes" id="UP000813385"/>
    </source>
</evidence>
<protein>
    <recommendedName>
        <fullName evidence="1">2EXR domain-containing protein</fullName>
    </recommendedName>
</protein>
<dbReference type="Pfam" id="PF20150">
    <property type="entry name" value="2EXR"/>
    <property type="match status" value="1"/>
</dbReference>
<organism evidence="2 3">
    <name type="scientific">Plectosphaerella cucumerina</name>
    <dbReference type="NCBI Taxonomy" id="40658"/>
    <lineage>
        <taxon>Eukaryota</taxon>
        <taxon>Fungi</taxon>
        <taxon>Dikarya</taxon>
        <taxon>Ascomycota</taxon>
        <taxon>Pezizomycotina</taxon>
        <taxon>Sordariomycetes</taxon>
        <taxon>Hypocreomycetidae</taxon>
        <taxon>Glomerellales</taxon>
        <taxon>Plectosphaerellaceae</taxon>
        <taxon>Plectosphaerella</taxon>
    </lineage>
</organism>
<dbReference type="OrthoDB" id="3561261at2759"/>
<dbReference type="AlphaFoldDB" id="A0A8K0TSF0"/>
<sequence>MLQPSFPLGDLPPELQDEIWTLTLRTTPKIFHIASSSPSPITASFHRLTFHHSHQDATPPAVFICRQSRAAARRAGFVPFPQPDGAEPVWLHAGRDIVFLDTRICGLLLARSPEAPSLSLVPALRAVRHVGIEQGIRMPNTPRAVEAYEGAVVHDFIASLMGEVLKAAPRIEVLHYLAPIVGSWDDRPVNVLDCVITPLDPEYASNSSRVSKLSTFPRDRQH</sequence>
<reference evidence="2" key="1">
    <citation type="journal article" date="2021" name="Nat. Commun.">
        <title>Genetic determinants of endophytism in the Arabidopsis root mycobiome.</title>
        <authorList>
            <person name="Mesny F."/>
            <person name="Miyauchi S."/>
            <person name="Thiergart T."/>
            <person name="Pickel B."/>
            <person name="Atanasova L."/>
            <person name="Karlsson M."/>
            <person name="Huettel B."/>
            <person name="Barry K.W."/>
            <person name="Haridas S."/>
            <person name="Chen C."/>
            <person name="Bauer D."/>
            <person name="Andreopoulos W."/>
            <person name="Pangilinan J."/>
            <person name="LaButti K."/>
            <person name="Riley R."/>
            <person name="Lipzen A."/>
            <person name="Clum A."/>
            <person name="Drula E."/>
            <person name="Henrissat B."/>
            <person name="Kohler A."/>
            <person name="Grigoriev I.V."/>
            <person name="Martin F.M."/>
            <person name="Hacquard S."/>
        </authorList>
    </citation>
    <scope>NUCLEOTIDE SEQUENCE</scope>
    <source>
        <strain evidence="2">MPI-CAGE-AT-0016</strain>
    </source>
</reference>
<keyword evidence="3" id="KW-1185">Reference proteome</keyword>
<dbReference type="Proteomes" id="UP000813385">
    <property type="component" value="Unassembled WGS sequence"/>
</dbReference>
<evidence type="ECO:0000259" key="1">
    <source>
        <dbReference type="Pfam" id="PF20150"/>
    </source>
</evidence>
<gene>
    <name evidence="2" type="ORF">B0T11DRAFT_334912</name>
</gene>